<name>A0A6J6CLG2_9ZZZZ</name>
<accession>A0A6J6CLG2</accession>
<proteinExistence type="predicted"/>
<dbReference type="InterPro" id="IPR000792">
    <property type="entry name" value="Tscrpt_reg_LuxR_C"/>
</dbReference>
<dbReference type="AlphaFoldDB" id="A0A6J6CLG2"/>
<dbReference type="InterPro" id="IPR016032">
    <property type="entry name" value="Sig_transdc_resp-reg_C-effctor"/>
</dbReference>
<protein>
    <submittedName>
        <fullName evidence="2">Unannotated protein</fullName>
    </submittedName>
</protein>
<dbReference type="EMBL" id="CAEZSV010000070">
    <property type="protein sequence ID" value="CAB4551965.1"/>
    <property type="molecule type" value="Genomic_DNA"/>
</dbReference>
<dbReference type="GO" id="GO:0006355">
    <property type="term" value="P:regulation of DNA-templated transcription"/>
    <property type="evidence" value="ECO:0007669"/>
    <property type="project" value="InterPro"/>
</dbReference>
<dbReference type="InterPro" id="IPR036388">
    <property type="entry name" value="WH-like_DNA-bd_sf"/>
</dbReference>
<feature type="domain" description="HTH luxR-type" evidence="1">
    <location>
        <begin position="211"/>
        <end position="268"/>
    </location>
</feature>
<dbReference type="SMART" id="SM00421">
    <property type="entry name" value="HTH_LUXR"/>
    <property type="match status" value="1"/>
</dbReference>
<sequence>MFLRGNNQFVSLTSSIVFLGSAPFVHFRTGKCRNAPPPVVIAILIFRFNNFDMSILNGYERIAIIAEYIMQSRSRDQVIGHLSIHVCPLGMSAGVESAVLGKDGFIATEVRFGFAETSGTLSRIHISADHPMASALRTLKTQVNNQRDLFQFSIAMPITASRLYAFSFKKDVTQFENYLSYFECIASMLQFWERSNGQIADAVIPVSADKKRELSERQKVILDLIEHGKTNNIIARELGFSESLIRQETISIYKKLGIQGRKNLTIKSADPHSSAH</sequence>
<evidence type="ECO:0000313" key="2">
    <source>
        <dbReference type="EMBL" id="CAB4551965.1"/>
    </source>
</evidence>
<dbReference type="Pfam" id="PF00196">
    <property type="entry name" value="GerE"/>
    <property type="match status" value="1"/>
</dbReference>
<organism evidence="2">
    <name type="scientific">freshwater metagenome</name>
    <dbReference type="NCBI Taxonomy" id="449393"/>
    <lineage>
        <taxon>unclassified sequences</taxon>
        <taxon>metagenomes</taxon>
        <taxon>ecological metagenomes</taxon>
    </lineage>
</organism>
<reference evidence="2" key="1">
    <citation type="submission" date="2020-05" db="EMBL/GenBank/DDBJ databases">
        <authorList>
            <person name="Chiriac C."/>
            <person name="Salcher M."/>
            <person name="Ghai R."/>
            <person name="Kavagutti S V."/>
        </authorList>
    </citation>
    <scope>NUCLEOTIDE SEQUENCE</scope>
</reference>
<evidence type="ECO:0000259" key="1">
    <source>
        <dbReference type="SMART" id="SM00421"/>
    </source>
</evidence>
<dbReference type="SUPFAM" id="SSF46894">
    <property type="entry name" value="C-terminal effector domain of the bipartite response regulators"/>
    <property type="match status" value="1"/>
</dbReference>
<dbReference type="Gene3D" id="1.10.10.10">
    <property type="entry name" value="Winged helix-like DNA-binding domain superfamily/Winged helix DNA-binding domain"/>
    <property type="match status" value="1"/>
</dbReference>
<gene>
    <name evidence="2" type="ORF">UFOPK1506_00508</name>
</gene>
<dbReference type="GO" id="GO:0003677">
    <property type="term" value="F:DNA binding"/>
    <property type="evidence" value="ECO:0007669"/>
    <property type="project" value="InterPro"/>
</dbReference>